<dbReference type="Proteomes" id="UP001227268">
    <property type="component" value="Unassembled WGS sequence"/>
</dbReference>
<evidence type="ECO:0000313" key="2">
    <source>
        <dbReference type="Proteomes" id="UP001227268"/>
    </source>
</evidence>
<gene>
    <name evidence="1" type="ORF">QFC21_006678</name>
</gene>
<organism evidence="1 2">
    <name type="scientific">Naganishia friedmannii</name>
    <dbReference type="NCBI Taxonomy" id="89922"/>
    <lineage>
        <taxon>Eukaryota</taxon>
        <taxon>Fungi</taxon>
        <taxon>Dikarya</taxon>
        <taxon>Basidiomycota</taxon>
        <taxon>Agaricomycotina</taxon>
        <taxon>Tremellomycetes</taxon>
        <taxon>Filobasidiales</taxon>
        <taxon>Filobasidiaceae</taxon>
        <taxon>Naganishia</taxon>
    </lineage>
</organism>
<evidence type="ECO:0000313" key="1">
    <source>
        <dbReference type="EMBL" id="KAJ9092802.1"/>
    </source>
</evidence>
<name>A0ACC2V1B2_9TREE</name>
<comment type="caution">
    <text evidence="1">The sequence shown here is derived from an EMBL/GenBank/DDBJ whole genome shotgun (WGS) entry which is preliminary data.</text>
</comment>
<proteinExistence type="predicted"/>
<sequence>MTLSNGTTTTTLNVELAEQLIRRMTDGLVNIVDEKGEFLLHLEDGSIIDTKGWGGWEWTHGVALTGLYHQAHPHLPIKHAAVAPSKEASAYSIKTLKDWYNARYEETKGKGAPKNINTMAVMYALACMVEDGSFETEEEKKKWTAWLDEWAEWVMHGLNRTPEGGFQHVVYNNINHFQLWDDTLMMTVIPLTKIGLLLNRPEYIDEAKYQFLMHINYLMDTTTGLWFHGWQFDGKGGGHNYAKALWARGNCWRQVDALVKLQDPTTGLWHTILDDPTSYVETSAAAGFSAGIFMALRLGYLSGEHYLTVANTALQGVIAQIRPDGEVENVSFGTAMGSDLDFYRNIAITPMPYGQALAMLALVEWERLQKSL</sequence>
<keyword evidence="2" id="KW-1185">Reference proteome</keyword>
<reference evidence="1" key="1">
    <citation type="submission" date="2023-04" db="EMBL/GenBank/DDBJ databases">
        <title>Draft Genome sequencing of Naganishia species isolated from polar environments using Oxford Nanopore Technology.</title>
        <authorList>
            <person name="Leo P."/>
            <person name="Venkateswaran K."/>
        </authorList>
    </citation>
    <scope>NUCLEOTIDE SEQUENCE</scope>
    <source>
        <strain evidence="1">MNA-CCFEE 5423</strain>
    </source>
</reference>
<protein>
    <submittedName>
        <fullName evidence="1">Uncharacterized protein</fullName>
    </submittedName>
</protein>
<dbReference type="EMBL" id="JASBWT010000035">
    <property type="protein sequence ID" value="KAJ9092802.1"/>
    <property type="molecule type" value="Genomic_DNA"/>
</dbReference>
<accession>A0ACC2V1B2</accession>